<dbReference type="AlphaFoldDB" id="A0A6A6IA39"/>
<evidence type="ECO:0000256" key="1">
    <source>
        <dbReference type="SAM" id="MobiDB-lite"/>
    </source>
</evidence>
<evidence type="ECO:0000313" key="3">
    <source>
        <dbReference type="EMBL" id="KAF2247097.1"/>
    </source>
</evidence>
<dbReference type="Proteomes" id="UP000800094">
    <property type="component" value="Unassembled WGS sequence"/>
</dbReference>
<organism evidence="3 4">
    <name type="scientific">Trematosphaeria pertusa</name>
    <dbReference type="NCBI Taxonomy" id="390896"/>
    <lineage>
        <taxon>Eukaryota</taxon>
        <taxon>Fungi</taxon>
        <taxon>Dikarya</taxon>
        <taxon>Ascomycota</taxon>
        <taxon>Pezizomycotina</taxon>
        <taxon>Dothideomycetes</taxon>
        <taxon>Pleosporomycetidae</taxon>
        <taxon>Pleosporales</taxon>
        <taxon>Massarineae</taxon>
        <taxon>Trematosphaeriaceae</taxon>
        <taxon>Trematosphaeria</taxon>
    </lineage>
</organism>
<evidence type="ECO:0000259" key="2">
    <source>
        <dbReference type="Pfam" id="PF06985"/>
    </source>
</evidence>
<feature type="compositionally biased region" description="Polar residues" evidence="1">
    <location>
        <begin position="597"/>
        <end position="613"/>
    </location>
</feature>
<reference evidence="3" key="1">
    <citation type="journal article" date="2020" name="Stud. Mycol.">
        <title>101 Dothideomycetes genomes: a test case for predicting lifestyles and emergence of pathogens.</title>
        <authorList>
            <person name="Haridas S."/>
            <person name="Albert R."/>
            <person name="Binder M."/>
            <person name="Bloem J."/>
            <person name="Labutti K."/>
            <person name="Salamov A."/>
            <person name="Andreopoulos B."/>
            <person name="Baker S."/>
            <person name="Barry K."/>
            <person name="Bills G."/>
            <person name="Bluhm B."/>
            <person name="Cannon C."/>
            <person name="Castanera R."/>
            <person name="Culley D."/>
            <person name="Daum C."/>
            <person name="Ezra D."/>
            <person name="Gonzalez J."/>
            <person name="Henrissat B."/>
            <person name="Kuo A."/>
            <person name="Liang C."/>
            <person name="Lipzen A."/>
            <person name="Lutzoni F."/>
            <person name="Magnuson J."/>
            <person name="Mondo S."/>
            <person name="Nolan M."/>
            <person name="Ohm R."/>
            <person name="Pangilinan J."/>
            <person name="Park H.-J."/>
            <person name="Ramirez L."/>
            <person name="Alfaro M."/>
            <person name="Sun H."/>
            <person name="Tritt A."/>
            <person name="Yoshinaga Y."/>
            <person name="Zwiers L.-H."/>
            <person name="Turgeon B."/>
            <person name="Goodwin S."/>
            <person name="Spatafora J."/>
            <person name="Crous P."/>
            <person name="Grigoriev I."/>
        </authorList>
    </citation>
    <scope>NUCLEOTIDE SEQUENCE</scope>
    <source>
        <strain evidence="3">CBS 122368</strain>
    </source>
</reference>
<gene>
    <name evidence="3" type="ORF">BU26DRAFT_566096</name>
</gene>
<accession>A0A6A6IA39</accession>
<feature type="domain" description="Heterokaryon incompatibility" evidence="2">
    <location>
        <begin position="268"/>
        <end position="351"/>
    </location>
</feature>
<dbReference type="PANTHER" id="PTHR33112">
    <property type="entry name" value="DOMAIN PROTEIN, PUTATIVE-RELATED"/>
    <property type="match status" value="1"/>
</dbReference>
<dbReference type="GeneID" id="54586797"/>
<protein>
    <submittedName>
        <fullName evidence="3">HET-domain-containing protein</fullName>
    </submittedName>
</protein>
<proteinExistence type="predicted"/>
<sequence length="708" mass="80023">MHSLEELSLRKAMQGDPNACSTLDYFCEQCNAVSYCLQLFQHGIKGHSRIPASEELREGFLHYKRLEDLESAASNGCHLCSLLLSKFDTANLSDPAPLNPICDALKIMRAPDSTRALEAWWAARSFPGNKYPVQFAATGSQLIVRVYFNRASGGSGGLWLAIADGQAVSGRFARSHLRIGQNAHVRDYYDKEFLEAQTALSTMSRGTMLLARRWLSGCLGQHQLCREAYQTASAIPTRLLDVRGSKREPIRLVYTKDAADDRDEMPEYLTLSHRWGTAQILCLTRENQDSFLHEIPWENLPNTFKDAVNVTRSLGYAYLWIDSLCVLQDTPHDWEEESAIMGDIYIAAALQFDLVQNNMVAGPSTSEVLPQGGLLRRGWVIQERTLSPRTLYFGKEGILWECQISNASEGAPELRGASWAGASSNPKKTFSWLQTPWTELPDLTSPTDRFLSFHRSWTRLLHEYTSCDLTYGKDRLVAINGIVTRIGECTGMHSVAGLWREILPAELLWYTDNPKPYAQPAAASYRAPSWSWASLDGGVWNTYVQLARTQTYRFDWKIRIFDVDIMARPNGQVDHARLTVEAPLRPVQWPKDARPKQSLTDSIPTSNRGSGSPKSDFWMLDHSNLDLNDTYYALLIARGTGSEFTVRKKNNDVLEDAACRVGIVVKKLEEREDVYTRVGYFEQHCWALDTYPIFSGQETIEKQRFTLL</sequence>
<feature type="region of interest" description="Disordered" evidence="1">
    <location>
        <begin position="591"/>
        <end position="613"/>
    </location>
</feature>
<dbReference type="PANTHER" id="PTHR33112:SF8">
    <property type="entry name" value="HETEROKARYON INCOMPATIBILITY DOMAIN-CONTAINING PROTEIN"/>
    <property type="match status" value="1"/>
</dbReference>
<dbReference type="Pfam" id="PF06985">
    <property type="entry name" value="HET"/>
    <property type="match status" value="1"/>
</dbReference>
<keyword evidence="4" id="KW-1185">Reference proteome</keyword>
<dbReference type="RefSeq" id="XP_033682101.1">
    <property type="nucleotide sequence ID" value="XM_033833467.1"/>
</dbReference>
<dbReference type="OrthoDB" id="2958217at2759"/>
<dbReference type="InterPro" id="IPR010730">
    <property type="entry name" value="HET"/>
</dbReference>
<name>A0A6A6IA39_9PLEO</name>
<evidence type="ECO:0000313" key="4">
    <source>
        <dbReference type="Proteomes" id="UP000800094"/>
    </source>
</evidence>
<dbReference type="EMBL" id="ML987197">
    <property type="protein sequence ID" value="KAF2247097.1"/>
    <property type="molecule type" value="Genomic_DNA"/>
</dbReference>